<dbReference type="EMBL" id="JBBPBN010002427">
    <property type="protein sequence ID" value="KAK8476084.1"/>
    <property type="molecule type" value="Genomic_DNA"/>
</dbReference>
<comment type="caution">
    <text evidence="1">The sequence shown here is derived from an EMBL/GenBank/DDBJ whole genome shotgun (WGS) entry which is preliminary data.</text>
</comment>
<keyword evidence="2" id="KW-1185">Reference proteome</keyword>
<organism evidence="1 2">
    <name type="scientific">Hibiscus sabdariffa</name>
    <name type="common">roselle</name>
    <dbReference type="NCBI Taxonomy" id="183260"/>
    <lineage>
        <taxon>Eukaryota</taxon>
        <taxon>Viridiplantae</taxon>
        <taxon>Streptophyta</taxon>
        <taxon>Embryophyta</taxon>
        <taxon>Tracheophyta</taxon>
        <taxon>Spermatophyta</taxon>
        <taxon>Magnoliopsida</taxon>
        <taxon>eudicotyledons</taxon>
        <taxon>Gunneridae</taxon>
        <taxon>Pentapetalae</taxon>
        <taxon>rosids</taxon>
        <taxon>malvids</taxon>
        <taxon>Malvales</taxon>
        <taxon>Malvaceae</taxon>
        <taxon>Malvoideae</taxon>
        <taxon>Hibiscus</taxon>
    </lineage>
</organism>
<protein>
    <submittedName>
        <fullName evidence="1">Uncharacterized protein</fullName>
    </submittedName>
</protein>
<sequence>MYPLGYWEGPNVTPVRVMRVPLTCGKLFMSKFNAKHIGIALPPSATINLGWFQRRENAHNMRYNGSMEDSGDMQDVPLTIHMDKRRKVEEINICK</sequence>
<gene>
    <name evidence="1" type="ORF">V6N11_069378</name>
</gene>
<evidence type="ECO:0000313" key="2">
    <source>
        <dbReference type="Proteomes" id="UP001396334"/>
    </source>
</evidence>
<evidence type="ECO:0000313" key="1">
    <source>
        <dbReference type="EMBL" id="KAK8476084.1"/>
    </source>
</evidence>
<name>A0ABR1Z848_9ROSI</name>
<accession>A0ABR1Z848</accession>
<dbReference type="Proteomes" id="UP001396334">
    <property type="component" value="Unassembled WGS sequence"/>
</dbReference>
<proteinExistence type="predicted"/>
<reference evidence="1 2" key="1">
    <citation type="journal article" date="2024" name="G3 (Bethesda)">
        <title>Genome assembly of Hibiscus sabdariffa L. provides insights into metabolisms of medicinal natural products.</title>
        <authorList>
            <person name="Kim T."/>
        </authorList>
    </citation>
    <scope>NUCLEOTIDE SEQUENCE [LARGE SCALE GENOMIC DNA]</scope>
    <source>
        <strain evidence="1">TK-2024</strain>
        <tissue evidence="1">Old leaves</tissue>
    </source>
</reference>